<reference evidence="1" key="1">
    <citation type="submission" date="2019-04" db="EMBL/GenBank/DDBJ databases">
        <title>Microbes associate with the intestines of laboratory mice.</title>
        <authorList>
            <person name="Navarre W."/>
            <person name="Wong E."/>
            <person name="Huang K."/>
            <person name="Tropini C."/>
            <person name="Ng K."/>
            <person name="Yu B."/>
        </authorList>
    </citation>
    <scope>NUCLEOTIDE SEQUENCE</scope>
    <source>
        <strain evidence="1">NM73_A23</strain>
    </source>
</reference>
<evidence type="ECO:0000313" key="2">
    <source>
        <dbReference type="Proteomes" id="UP000308886"/>
    </source>
</evidence>
<dbReference type="Proteomes" id="UP000308886">
    <property type="component" value="Unassembled WGS sequence"/>
</dbReference>
<name>A0AC61QTU1_9BACT</name>
<organism evidence="1 2">
    <name type="scientific">Palleniella muris</name>
    <dbReference type="NCBI Taxonomy" id="3038145"/>
    <lineage>
        <taxon>Bacteria</taxon>
        <taxon>Pseudomonadati</taxon>
        <taxon>Bacteroidota</taxon>
        <taxon>Bacteroidia</taxon>
        <taxon>Bacteroidales</taxon>
        <taxon>Prevotellaceae</taxon>
        <taxon>Palleniella</taxon>
    </lineage>
</organism>
<gene>
    <name evidence="1" type="ORF">E5358_00230</name>
</gene>
<keyword evidence="2" id="KW-1185">Reference proteome</keyword>
<proteinExistence type="predicted"/>
<sequence length="193" mass="22479">MLSETVWQQVCFLLYIMKKLLFLSILLATLSIQAMAQVKIGYFSYDAAIKSMPEYQASLDSVQAIRKEYEGEAQRAEEEFNTKYEEFLDSYDRLATSIRRKRQAEMQQLLESNVKFREETRRRISRTEEEAMDALRMKLNERVRLVAQKHGFSLILNTDNNACPFIDPMLGEDITALLNEDITTLSGEEIKQK</sequence>
<protein>
    <submittedName>
        <fullName evidence="1">OmpH family outer membrane protein</fullName>
    </submittedName>
</protein>
<evidence type="ECO:0000313" key="1">
    <source>
        <dbReference type="EMBL" id="TGX84102.1"/>
    </source>
</evidence>
<comment type="caution">
    <text evidence="1">The sequence shown here is derived from an EMBL/GenBank/DDBJ whole genome shotgun (WGS) entry which is preliminary data.</text>
</comment>
<dbReference type="EMBL" id="SRZC01000001">
    <property type="protein sequence ID" value="TGX84102.1"/>
    <property type="molecule type" value="Genomic_DNA"/>
</dbReference>
<accession>A0AC61QTU1</accession>